<feature type="transmembrane region" description="Helical" evidence="6">
    <location>
        <begin position="422"/>
        <end position="447"/>
    </location>
</feature>
<evidence type="ECO:0000256" key="6">
    <source>
        <dbReference type="SAM" id="Phobius"/>
    </source>
</evidence>
<proteinExistence type="predicted"/>
<dbReference type="PANTHER" id="PTHR30572:SF18">
    <property type="entry name" value="ABC-TYPE MACROLIDE FAMILY EXPORT SYSTEM PERMEASE COMPONENT 2"/>
    <property type="match status" value="1"/>
</dbReference>
<dbReference type="Pfam" id="PF12704">
    <property type="entry name" value="MacB_PCD"/>
    <property type="match status" value="2"/>
</dbReference>
<comment type="subcellular location">
    <subcellularLocation>
        <location evidence="1">Cell membrane</location>
        <topology evidence="1">Multi-pass membrane protein</topology>
    </subcellularLocation>
</comment>
<dbReference type="Proteomes" id="UP000198510">
    <property type="component" value="Unassembled WGS sequence"/>
</dbReference>
<evidence type="ECO:0000256" key="1">
    <source>
        <dbReference type="ARBA" id="ARBA00004651"/>
    </source>
</evidence>
<dbReference type="STRING" id="1075417.SAMN05421823_101673"/>
<feature type="transmembrane region" description="Helical" evidence="6">
    <location>
        <begin position="734"/>
        <end position="751"/>
    </location>
</feature>
<reference evidence="9 10" key="1">
    <citation type="submission" date="2016-10" db="EMBL/GenBank/DDBJ databases">
        <authorList>
            <person name="de Groot N.N."/>
        </authorList>
    </citation>
    <scope>NUCLEOTIDE SEQUENCE [LARGE SCALE GENOMIC DNA]</scope>
    <source>
        <strain evidence="9 10">DSM 25186</strain>
    </source>
</reference>
<sequence length="802" mass="89592">MLKNYFLVALRNLVKHRFFTGINVVGLAIGMAACLLMTLFVTHELSFDRFHEKNLYRLCEVQQWEGMVAPQNVALSMFPMGPTLQAEFPEIQHYARIFSNGEVPLQYEDQRIYLPQTFWVDTTFLQLFDFELISGDRATALQRPSSVVLTEESAQKLFGGADPLGQTVVRYGNDTTTFTVTGVLKNVPAHSHLQFDGLFSVTTIAQPDWMENWGGNWVNTYLELTENTDVADLEAKFDAFLVQHMGEERAKGYTLFLQPLRDVHGGSTDITHDYHNAQKFDRSYTYVFSILALFVLVIACINFMNLSTARSATRAKEVGIRKAIGAYRTQIARQFLSESILLALAALVLAVLVVKLTLPFVNQLSERSLSLPLFSRPALLLVLLGAALLVGVLAGLYPAAFLSGFHPVKVLKGTSFTPGKKVTLRNVLVVGQFATAIFLIIGTGLAARQLRFMQERNIGFNREQVVILPLSRVANQKYDVLKQELLRHPAITEVTASNQRLGNNLHQTGVKFVGEKETREIVTSQVVVDPDYLSLYQIELVAGRNFSEAIPSDKGHAYIVNESMAKELLQDLPEAPVESLIGRQYGFGWEDTLGTIIGVAKDFNFNSLHHKIETLTIHYRTEYGFSELSMRVDAAQAQDAIQHAEATWASLVPDLPFSYSFLDEHFSHLYQSDRQVSQVIGILAGLAVFIACLGLFGLATFTAEQRTREIGIRKVLGASISAITLLLSKDFLKLVLIAFVVSAPLAWYVMQRWLEDFAYRTDLSWWVFALAGFLAFLIAGLTVSYQAIKASLANPVRTLRSE</sequence>
<dbReference type="AlphaFoldDB" id="A0A1G8YH12"/>
<dbReference type="InterPro" id="IPR025857">
    <property type="entry name" value="MacB_PCD"/>
</dbReference>
<evidence type="ECO:0000313" key="9">
    <source>
        <dbReference type="EMBL" id="SDK02132.1"/>
    </source>
</evidence>
<evidence type="ECO:0000313" key="10">
    <source>
        <dbReference type="Proteomes" id="UP000198510"/>
    </source>
</evidence>
<feature type="domain" description="MacB-like periplasmic core" evidence="8">
    <location>
        <begin position="429"/>
        <end position="642"/>
    </location>
</feature>
<name>A0A1G8YH12_9BACT</name>
<dbReference type="Pfam" id="PF02687">
    <property type="entry name" value="FtsX"/>
    <property type="match status" value="2"/>
</dbReference>
<accession>A0A1G8YH12</accession>
<dbReference type="EMBL" id="FNFO01000001">
    <property type="protein sequence ID" value="SDK02132.1"/>
    <property type="molecule type" value="Genomic_DNA"/>
</dbReference>
<feature type="domain" description="ABC3 transporter permease C-terminal" evidence="7">
    <location>
        <begin position="682"/>
        <end position="792"/>
    </location>
</feature>
<organism evidence="9 10">
    <name type="scientific">Catalinimonas alkaloidigena</name>
    <dbReference type="NCBI Taxonomy" id="1075417"/>
    <lineage>
        <taxon>Bacteria</taxon>
        <taxon>Pseudomonadati</taxon>
        <taxon>Bacteroidota</taxon>
        <taxon>Cytophagia</taxon>
        <taxon>Cytophagales</taxon>
        <taxon>Catalimonadaceae</taxon>
        <taxon>Catalinimonas</taxon>
    </lineage>
</organism>
<dbReference type="GO" id="GO:0022857">
    <property type="term" value="F:transmembrane transporter activity"/>
    <property type="evidence" value="ECO:0007669"/>
    <property type="project" value="TreeGrafter"/>
</dbReference>
<evidence type="ECO:0000256" key="2">
    <source>
        <dbReference type="ARBA" id="ARBA00022475"/>
    </source>
</evidence>
<dbReference type="PROSITE" id="PS51257">
    <property type="entry name" value="PROKAR_LIPOPROTEIN"/>
    <property type="match status" value="1"/>
</dbReference>
<keyword evidence="5 6" id="KW-0472">Membrane</keyword>
<feature type="transmembrane region" description="Helical" evidence="6">
    <location>
        <begin position="20"/>
        <end position="41"/>
    </location>
</feature>
<feature type="transmembrane region" description="Helical" evidence="6">
    <location>
        <begin position="763"/>
        <end position="788"/>
    </location>
</feature>
<gene>
    <name evidence="9" type="ORF">SAMN05421823_101673</name>
</gene>
<dbReference type="PANTHER" id="PTHR30572">
    <property type="entry name" value="MEMBRANE COMPONENT OF TRANSPORTER-RELATED"/>
    <property type="match status" value="1"/>
</dbReference>
<keyword evidence="2" id="KW-1003">Cell membrane</keyword>
<evidence type="ECO:0000259" key="8">
    <source>
        <dbReference type="Pfam" id="PF12704"/>
    </source>
</evidence>
<evidence type="ECO:0000256" key="4">
    <source>
        <dbReference type="ARBA" id="ARBA00022989"/>
    </source>
</evidence>
<dbReference type="OrthoDB" id="5933722at2"/>
<feature type="domain" description="MacB-like periplasmic core" evidence="8">
    <location>
        <begin position="20"/>
        <end position="238"/>
    </location>
</feature>
<feature type="transmembrane region" description="Helical" evidence="6">
    <location>
        <begin position="284"/>
        <end position="304"/>
    </location>
</feature>
<dbReference type="InterPro" id="IPR003838">
    <property type="entry name" value="ABC3_permease_C"/>
</dbReference>
<dbReference type="RefSeq" id="WP_089678957.1">
    <property type="nucleotide sequence ID" value="NZ_FNFO01000001.1"/>
</dbReference>
<feature type="domain" description="ABC3 transporter permease C-terminal" evidence="7">
    <location>
        <begin position="290"/>
        <end position="404"/>
    </location>
</feature>
<evidence type="ECO:0000256" key="5">
    <source>
        <dbReference type="ARBA" id="ARBA00023136"/>
    </source>
</evidence>
<dbReference type="InterPro" id="IPR050250">
    <property type="entry name" value="Macrolide_Exporter_MacB"/>
</dbReference>
<keyword evidence="3 6" id="KW-0812">Transmembrane</keyword>
<feature type="transmembrane region" description="Helical" evidence="6">
    <location>
        <begin position="679"/>
        <end position="698"/>
    </location>
</feature>
<keyword evidence="10" id="KW-1185">Reference proteome</keyword>
<evidence type="ECO:0000259" key="7">
    <source>
        <dbReference type="Pfam" id="PF02687"/>
    </source>
</evidence>
<keyword evidence="4 6" id="KW-1133">Transmembrane helix</keyword>
<protein>
    <submittedName>
        <fullName evidence="9">Putative ABC transport system permease protein</fullName>
    </submittedName>
</protein>
<feature type="transmembrane region" description="Helical" evidence="6">
    <location>
        <begin position="340"/>
        <end position="358"/>
    </location>
</feature>
<dbReference type="GO" id="GO:0005886">
    <property type="term" value="C:plasma membrane"/>
    <property type="evidence" value="ECO:0007669"/>
    <property type="project" value="UniProtKB-SubCell"/>
</dbReference>
<feature type="transmembrane region" description="Helical" evidence="6">
    <location>
        <begin position="379"/>
        <end position="402"/>
    </location>
</feature>
<evidence type="ECO:0000256" key="3">
    <source>
        <dbReference type="ARBA" id="ARBA00022692"/>
    </source>
</evidence>